<sequence length="1111" mass="119042">MKFGLCLLMVCLFSLRSHALVLFSDDFERNNLGNNWQTTSNAYIDINNLTANSPSRSLAFFSGAVIVSHQQSYDLSTVGSGSLSFWWRRGADSFSEDPDSGEDLLLQYLNDNGSWRTLITLSGSGTPGESDVATLTLPADALHDNFRFRFYYLGGSSTWWATDYWHIDDVMLESSEPLSCFNDTFQRGQLGDDWVASSVGGTFTPDIVSNRRLRLTQDVGNQSTATTLQRLFPASGNLITIEFNHYAWSPDGGTGADGIAVVFSDATITPQAGSFGGSLGYAQRDNGDEGFAGGWLGVAIDEWGNFSNNNEGRQGGIGLRRDSVSIRGSGSGGNGYRFITSTGTLNPEVDQRGSNSPGPGHRYRFVIDATNPGQVFVSVYRNTGSGFTPLIAPRDVAAETGQAVIPQDLLLSFTGSTGGSRNNHEIDDLQVCAQTINPINETIHHFEWSFSSTGLTCSPQQLTLRACDNADCSQLYTDPVSVNLSALGWLGGSTVSFSGGSTNLQLRQNTPATIRPEVVSSVPTKRAFETDVCIRDGVAGNNCDIQFYDSGFEFSVPNMIANKAAHNIIVKAVRKDDTTQACVPGFANVTKAVSFWSDYASPLNGSRLVSVSSNGSGFNDIGRSQTDATAVNLAFNNAGEATIGVNYNDAGLIQLNAIYRGNAAEQGLIMRGSDIFVSEPAGFCVTAARLVSGSPGGGASGACITENQACDPFVAAAEDFELSVQPVAWQQDNDADFCQGNISTPNFVAAVSLASSLVQPSGGIPGELTPQSYNHTVAANGINRLTVQHSEVGVFDFSATVDDLYFSEVVEAQGQTQTAIGRFYPQAFHLQSASVTPACGAFSYMGDNRLQTSYQVFAVNQNGNRTFNYRDAFAFATPTLVAENNNNGIDLSARLTDIDTINWINGELRLTDVDLTFARPATGVDGPYQDLALGLQLNDNDASLAAVDMQAGSSGHCAPNCDARQLGSTDVRFGSLYLANVFGPETMPLQQRLEAQYFDGTEFIVNADDNGCFTLAASTPPITELSYQGELDSGETNISVLQTISAGVGFLQYSAPGVGNSGQLDMSYQVPAWLQTENSADDAYDDDPAASITFGQFRGHDRVIYWREIIR</sequence>
<organism evidence="3 4">
    <name type="scientific">Bacterioplanoides pacificum</name>
    <dbReference type="NCBI Taxonomy" id="1171596"/>
    <lineage>
        <taxon>Bacteria</taxon>
        <taxon>Pseudomonadati</taxon>
        <taxon>Pseudomonadota</taxon>
        <taxon>Gammaproteobacteria</taxon>
        <taxon>Oceanospirillales</taxon>
        <taxon>Oceanospirillaceae</taxon>
        <taxon>Bacterioplanoides</taxon>
    </lineage>
</organism>
<evidence type="ECO:0000313" key="3">
    <source>
        <dbReference type="EMBL" id="MFC3678701.1"/>
    </source>
</evidence>
<gene>
    <name evidence="3" type="ORF">ACFOMG_01080</name>
</gene>
<name>A0ABV7VME2_9GAMM</name>
<comment type="caution">
    <text evidence="3">The sequence shown here is derived from an EMBL/GenBank/DDBJ whole genome shotgun (WGS) entry which is preliminary data.</text>
</comment>
<dbReference type="InterPro" id="IPR046524">
    <property type="entry name" value="DUF6701"/>
</dbReference>
<dbReference type="InterPro" id="IPR035665">
    <property type="entry name" value="VcfQ_lectin"/>
</dbReference>
<feature type="signal peptide" evidence="1">
    <location>
        <begin position="1"/>
        <end position="19"/>
    </location>
</feature>
<dbReference type="SUPFAM" id="SSF49899">
    <property type="entry name" value="Concanavalin A-like lectins/glucanases"/>
    <property type="match status" value="1"/>
</dbReference>
<dbReference type="Pfam" id="PF20419">
    <property type="entry name" value="DUF6701"/>
    <property type="match status" value="1"/>
</dbReference>
<evidence type="ECO:0000259" key="2">
    <source>
        <dbReference type="Pfam" id="PF20419"/>
    </source>
</evidence>
<feature type="chain" id="PRO_5045966445" evidence="1">
    <location>
        <begin position="20"/>
        <end position="1111"/>
    </location>
</feature>
<protein>
    <submittedName>
        <fullName evidence="3">DUF6701 domain-containing protein</fullName>
    </submittedName>
</protein>
<accession>A0ABV7VME2</accession>
<evidence type="ECO:0000256" key="1">
    <source>
        <dbReference type="SAM" id="SignalP"/>
    </source>
</evidence>
<dbReference type="Proteomes" id="UP001595722">
    <property type="component" value="Unassembled WGS sequence"/>
</dbReference>
<feature type="domain" description="DUF6701" evidence="2">
    <location>
        <begin position="536"/>
        <end position="1109"/>
    </location>
</feature>
<dbReference type="Gene3D" id="2.60.120.260">
    <property type="entry name" value="Galactose-binding domain-like"/>
    <property type="match status" value="1"/>
</dbReference>
<keyword evidence="4" id="KW-1185">Reference proteome</keyword>
<keyword evidence="1" id="KW-0732">Signal</keyword>
<dbReference type="CDD" id="cd06900">
    <property type="entry name" value="lectin_VcfQ"/>
    <property type="match status" value="1"/>
</dbReference>
<dbReference type="Gene3D" id="2.60.120.200">
    <property type="match status" value="1"/>
</dbReference>
<reference evidence="4" key="1">
    <citation type="journal article" date="2019" name="Int. J. Syst. Evol. Microbiol.">
        <title>The Global Catalogue of Microorganisms (GCM) 10K type strain sequencing project: providing services to taxonomists for standard genome sequencing and annotation.</title>
        <authorList>
            <consortium name="The Broad Institute Genomics Platform"/>
            <consortium name="The Broad Institute Genome Sequencing Center for Infectious Disease"/>
            <person name="Wu L."/>
            <person name="Ma J."/>
        </authorList>
    </citation>
    <scope>NUCLEOTIDE SEQUENCE [LARGE SCALE GENOMIC DNA]</scope>
    <source>
        <strain evidence="4">KCTC 42424</strain>
    </source>
</reference>
<dbReference type="InterPro" id="IPR013320">
    <property type="entry name" value="ConA-like_dom_sf"/>
</dbReference>
<evidence type="ECO:0000313" key="4">
    <source>
        <dbReference type="Proteomes" id="UP001595722"/>
    </source>
</evidence>
<dbReference type="EMBL" id="JBHRYB010000001">
    <property type="protein sequence ID" value="MFC3678701.1"/>
    <property type="molecule type" value="Genomic_DNA"/>
</dbReference>
<proteinExistence type="predicted"/>
<dbReference type="RefSeq" id="WP_376864251.1">
    <property type="nucleotide sequence ID" value="NZ_JBHRYB010000001.1"/>
</dbReference>